<sequence length="195" mass="22322">MIENQSKDHIEFLREHLEILTRLKETGYRCDREINDVLSKLHGIVFKQKPIIRFGDNNFVSNGGKATDKLRFGLVDSELNKRFREAQPALAQVNAKDDRGKGKTTILLNCCYDDSAVIVVGNVTISKLYRELYRVLLEKSGIWQLKDTITEFILTADQLNGRRGKVFIDESVSEKQLQNIKENKNIEILGGFYTA</sequence>
<dbReference type="RefSeq" id="WP_117730731.1">
    <property type="nucleotide sequence ID" value="NZ_CP027116.1"/>
</dbReference>
<proteinExistence type="predicted"/>
<evidence type="ECO:0000313" key="2">
    <source>
        <dbReference type="Proteomes" id="UP000264960"/>
    </source>
</evidence>
<reference evidence="1 2" key="1">
    <citation type="submission" date="2018-02" db="EMBL/GenBank/DDBJ databases">
        <title>The complete genome of two Bacillus pumilus strains from Cuatro Cienegas, Coahuila, Mexico.</title>
        <authorList>
            <person name="Zarza E."/>
            <person name="Alcaraz L.D."/>
            <person name="Aguilar-Salinas B."/>
            <person name="Islas A."/>
            <person name="Olmedo-Alvarez G."/>
        </authorList>
    </citation>
    <scope>NUCLEOTIDE SEQUENCE [LARGE SCALE GENOMIC DNA]</scope>
    <source>
        <strain evidence="1 2">145</strain>
    </source>
</reference>
<protein>
    <submittedName>
        <fullName evidence="1">Uncharacterized protein</fullName>
    </submittedName>
</protein>
<dbReference type="AlphaFoldDB" id="A0AAD0HNG3"/>
<evidence type="ECO:0000313" key="1">
    <source>
        <dbReference type="EMBL" id="AVM24303.1"/>
    </source>
</evidence>
<accession>A0AAD0HNG3</accession>
<organism evidence="1 2">
    <name type="scientific">Bacillus pumilus</name>
    <name type="common">Bacillus mesentericus</name>
    <dbReference type="NCBI Taxonomy" id="1408"/>
    <lineage>
        <taxon>Bacteria</taxon>
        <taxon>Bacillati</taxon>
        <taxon>Bacillota</taxon>
        <taxon>Bacilli</taxon>
        <taxon>Bacillales</taxon>
        <taxon>Bacillaceae</taxon>
        <taxon>Bacillus</taxon>
    </lineage>
</organism>
<dbReference type="Proteomes" id="UP000264960">
    <property type="component" value="Chromosome"/>
</dbReference>
<gene>
    <name evidence="1" type="ORF">C5695_10830</name>
</gene>
<name>A0AAD0HNG3_BACPU</name>
<dbReference type="EMBL" id="CP027116">
    <property type="protein sequence ID" value="AVM24303.1"/>
    <property type="molecule type" value="Genomic_DNA"/>
</dbReference>